<protein>
    <submittedName>
        <fullName evidence="3">Restriction modification system DNA specificity domain-containing protein</fullName>
    </submittedName>
</protein>
<evidence type="ECO:0000313" key="3">
    <source>
        <dbReference type="EMBL" id="KNY30495.1"/>
    </source>
</evidence>
<dbReference type="eggNOG" id="COG0732">
    <property type="taxonomic scope" value="Bacteria"/>
</dbReference>
<evidence type="ECO:0000313" key="4">
    <source>
        <dbReference type="Proteomes" id="UP000036923"/>
    </source>
</evidence>
<dbReference type="InterPro" id="IPR052021">
    <property type="entry name" value="Type-I_RS_S_subunit"/>
</dbReference>
<proteinExistence type="predicted"/>
<organism evidence="3 4">
    <name type="scientific">Pseudobacteroides cellulosolvens ATCC 35603 = DSM 2933</name>
    <dbReference type="NCBI Taxonomy" id="398512"/>
    <lineage>
        <taxon>Bacteria</taxon>
        <taxon>Bacillati</taxon>
        <taxon>Bacillota</taxon>
        <taxon>Clostridia</taxon>
        <taxon>Eubacteriales</taxon>
        <taxon>Oscillospiraceae</taxon>
        <taxon>Pseudobacteroides</taxon>
    </lineage>
</organism>
<keyword evidence="1" id="KW-0680">Restriction system</keyword>
<dbReference type="GO" id="GO:0009307">
    <property type="term" value="P:DNA restriction-modification system"/>
    <property type="evidence" value="ECO:0007669"/>
    <property type="project" value="UniProtKB-KW"/>
</dbReference>
<dbReference type="PANTHER" id="PTHR30408">
    <property type="entry name" value="TYPE-1 RESTRICTION ENZYME ECOKI SPECIFICITY PROTEIN"/>
    <property type="match status" value="1"/>
</dbReference>
<gene>
    <name evidence="3" type="ORF">Bccel_5775</name>
</gene>
<dbReference type="SUPFAM" id="SSF116734">
    <property type="entry name" value="DNA methylase specificity domain"/>
    <property type="match status" value="2"/>
</dbReference>
<dbReference type="GO" id="GO:0003677">
    <property type="term" value="F:DNA binding"/>
    <property type="evidence" value="ECO:0007669"/>
    <property type="project" value="UniProtKB-KW"/>
</dbReference>
<reference evidence="4" key="1">
    <citation type="submission" date="2015-07" db="EMBL/GenBank/DDBJ databases">
        <title>Near-Complete Genome Sequence of the Cellulolytic Bacterium Bacteroides (Pseudobacteroides) cellulosolvens ATCC 35603.</title>
        <authorList>
            <person name="Dassa B."/>
            <person name="Utturkar S.M."/>
            <person name="Klingeman D.M."/>
            <person name="Hurt R.A."/>
            <person name="Keller M."/>
            <person name="Xu J."/>
            <person name="Reddy Y.H.K."/>
            <person name="Borovok I."/>
            <person name="Grinberg I.R."/>
            <person name="Lamed R."/>
            <person name="Zhivin O."/>
            <person name="Bayer E.A."/>
            <person name="Brown S.D."/>
        </authorList>
    </citation>
    <scope>NUCLEOTIDE SEQUENCE [LARGE SCALE GENOMIC DNA]</scope>
    <source>
        <strain evidence="4">DSM 2933</strain>
    </source>
</reference>
<keyword evidence="4" id="KW-1185">Reference proteome</keyword>
<keyword evidence="2" id="KW-0238">DNA-binding</keyword>
<name>A0A0L6JY73_9FIRM</name>
<dbReference type="InterPro" id="IPR044946">
    <property type="entry name" value="Restrct_endonuc_typeI_TRD_sf"/>
</dbReference>
<dbReference type="AlphaFoldDB" id="A0A0L6JY73"/>
<dbReference type="EMBL" id="LGTC01000001">
    <property type="protein sequence ID" value="KNY30495.1"/>
    <property type="molecule type" value="Genomic_DNA"/>
</dbReference>
<dbReference type="Proteomes" id="UP000036923">
    <property type="component" value="Unassembled WGS sequence"/>
</dbReference>
<dbReference type="STRING" id="398512.Bccel_5775"/>
<dbReference type="Gene3D" id="3.90.220.20">
    <property type="entry name" value="DNA methylase specificity domains"/>
    <property type="match status" value="2"/>
</dbReference>
<dbReference type="RefSeq" id="WP_201781988.1">
    <property type="nucleotide sequence ID" value="NZ_JQKC01000083.1"/>
</dbReference>
<comment type="caution">
    <text evidence="3">The sequence shown here is derived from an EMBL/GenBank/DDBJ whole genome shotgun (WGS) entry which is preliminary data.</text>
</comment>
<evidence type="ECO:0000256" key="1">
    <source>
        <dbReference type="ARBA" id="ARBA00022747"/>
    </source>
</evidence>
<accession>A0A0L6JY73</accession>
<dbReference type="PANTHER" id="PTHR30408:SF12">
    <property type="entry name" value="TYPE I RESTRICTION ENZYME MJAVIII SPECIFICITY SUBUNIT"/>
    <property type="match status" value="1"/>
</dbReference>
<sequence length="468" mass="54871">MALKQFIIDFKDLSIDPKLGLKDYAPLYKNGISLKNFLLNRSTNIDIRSGRTPSRFNEQYWNGEHEFLTMANVDTLTFTINEICEDKITDVAIDEDKTLYKTKKDSLIISNAMTLGLSFLVDRSVYINQNVFEVNLDETKINKKFVLWYFNLIIRPLFQNTYTSKYLTKDELGRIKLPNISKAKQDNMVKQIEQIEQRIRSLKKTIVKPSFIINKVFEREFKFDATKFESLKQVKFYETDFISFSNNKDLRQSVKFHRNAGVFVYEQLKLITNKKIKNFLAEPIVLGAGVSPLNYDENGDYYYITMANIKNWKYESEGCKLVSKEYSDKNLNKTVFKNDILIARSGEGTIGKVALIEDENLNGIFADFTMRIRLKNYNPLFAYYYFRTDYFQYLVEINKKGLGNNTNIFPVQIQEFPMIDISPSKQQYIVEVIESELNKQKEIEMQIQSERNKIEKILKSTIEENSFN</sequence>
<evidence type="ECO:0000256" key="2">
    <source>
        <dbReference type="ARBA" id="ARBA00023125"/>
    </source>
</evidence>